<accession>A0A699ZQM0</accession>
<evidence type="ECO:0000256" key="2">
    <source>
        <dbReference type="SAM" id="SignalP"/>
    </source>
</evidence>
<keyword evidence="2" id="KW-0732">Signal</keyword>
<organism evidence="3 4">
    <name type="scientific">Haematococcus lacustris</name>
    <name type="common">Green alga</name>
    <name type="synonym">Haematococcus pluvialis</name>
    <dbReference type="NCBI Taxonomy" id="44745"/>
    <lineage>
        <taxon>Eukaryota</taxon>
        <taxon>Viridiplantae</taxon>
        <taxon>Chlorophyta</taxon>
        <taxon>core chlorophytes</taxon>
        <taxon>Chlorophyceae</taxon>
        <taxon>CS clade</taxon>
        <taxon>Chlamydomonadales</taxon>
        <taxon>Haematococcaceae</taxon>
        <taxon>Haematococcus</taxon>
    </lineage>
</organism>
<keyword evidence="1" id="KW-0812">Transmembrane</keyword>
<comment type="caution">
    <text evidence="3">The sequence shown here is derived from an EMBL/GenBank/DDBJ whole genome shotgun (WGS) entry which is preliminary data.</text>
</comment>
<dbReference type="Proteomes" id="UP000485058">
    <property type="component" value="Unassembled WGS sequence"/>
</dbReference>
<feature type="non-terminal residue" evidence="3">
    <location>
        <position position="1"/>
    </location>
</feature>
<feature type="signal peptide" evidence="2">
    <location>
        <begin position="1"/>
        <end position="26"/>
    </location>
</feature>
<proteinExistence type="predicted"/>
<gene>
    <name evidence="3" type="ORF">HaLaN_15000</name>
</gene>
<dbReference type="AlphaFoldDB" id="A0A699ZQM0"/>
<evidence type="ECO:0000313" key="4">
    <source>
        <dbReference type="Proteomes" id="UP000485058"/>
    </source>
</evidence>
<feature type="transmembrane region" description="Helical" evidence="1">
    <location>
        <begin position="36"/>
        <end position="55"/>
    </location>
</feature>
<keyword evidence="1" id="KW-0472">Membrane</keyword>
<sequence>MPAATPKGRTLIICLLALCWRGDAQGQDAKPLSSGAIVGICFGSVIAALFLVCVLKSWRARMKRHNEARYSTQCSSDAMHKAKEKGFGADPAVVWTFSRGLDLEQPLDWKPGSVELITGRSHVIDRVLSKSKNSSVTLEVSRNVPVVLEDEVHGLDMLAPPPLERTTSPTHQPMCGTTPAKTASILNWMSAAEDPTAS</sequence>
<name>A0A699ZQM0_HAELA</name>
<feature type="chain" id="PRO_5025337860" evidence="2">
    <location>
        <begin position="27"/>
        <end position="198"/>
    </location>
</feature>
<feature type="non-terminal residue" evidence="3">
    <location>
        <position position="198"/>
    </location>
</feature>
<evidence type="ECO:0000313" key="3">
    <source>
        <dbReference type="EMBL" id="GFH18232.1"/>
    </source>
</evidence>
<protein>
    <submittedName>
        <fullName evidence="3">Uncharacterized protein</fullName>
    </submittedName>
</protein>
<reference evidence="3 4" key="1">
    <citation type="submission" date="2020-02" db="EMBL/GenBank/DDBJ databases">
        <title>Draft genome sequence of Haematococcus lacustris strain NIES-144.</title>
        <authorList>
            <person name="Morimoto D."/>
            <person name="Nakagawa S."/>
            <person name="Yoshida T."/>
            <person name="Sawayama S."/>
        </authorList>
    </citation>
    <scope>NUCLEOTIDE SEQUENCE [LARGE SCALE GENOMIC DNA]</scope>
    <source>
        <strain evidence="3 4">NIES-144</strain>
    </source>
</reference>
<evidence type="ECO:0000256" key="1">
    <source>
        <dbReference type="SAM" id="Phobius"/>
    </source>
</evidence>
<keyword evidence="4" id="KW-1185">Reference proteome</keyword>
<keyword evidence="1" id="KW-1133">Transmembrane helix</keyword>
<dbReference type="EMBL" id="BLLF01001268">
    <property type="protein sequence ID" value="GFH18232.1"/>
    <property type="molecule type" value="Genomic_DNA"/>
</dbReference>